<organism evidence="8 9">
    <name type="scientific">Sulfurospirillum diekertiae</name>
    <dbReference type="NCBI Taxonomy" id="1854492"/>
    <lineage>
        <taxon>Bacteria</taxon>
        <taxon>Pseudomonadati</taxon>
        <taxon>Campylobacterota</taxon>
        <taxon>Epsilonproteobacteria</taxon>
        <taxon>Campylobacterales</taxon>
        <taxon>Sulfurospirillaceae</taxon>
        <taxon>Sulfurospirillum</taxon>
    </lineage>
</organism>
<keyword evidence="2 5" id="KW-0812">Transmembrane</keyword>
<feature type="transmembrane region" description="Helical" evidence="5">
    <location>
        <begin position="415"/>
        <end position="434"/>
    </location>
</feature>
<dbReference type="InterPro" id="IPR001750">
    <property type="entry name" value="ND/Mrp_TM"/>
</dbReference>
<keyword evidence="5" id="KW-0813">Transport</keyword>
<evidence type="ECO:0000259" key="7">
    <source>
        <dbReference type="Pfam" id="PF00361"/>
    </source>
</evidence>
<accession>A0A1Y0HGZ4</accession>
<feature type="domain" description="NADH:quinone oxidoreductase/Mrp antiporter transmembrane" evidence="7">
    <location>
        <begin position="129"/>
        <end position="428"/>
    </location>
</feature>
<reference evidence="9" key="1">
    <citation type="submission" date="2017-05" db="EMBL/GenBank/DDBJ databases">
        <title>Dechlorination kinetics govern the competition between two new strains of the genus Sulfurospirillum.</title>
        <authorList>
            <person name="Buttet G.F."/>
            <person name="Murray A.M."/>
            <person name="Goris T."/>
            <person name="Burion M."/>
            <person name="Lin B."/>
            <person name="Rolle M."/>
            <person name="Maillard J."/>
        </authorList>
    </citation>
    <scope>NUCLEOTIDE SEQUENCE [LARGE SCALE GENOMIC DNA]</scope>
    <source>
        <strain evidence="9">SL2-1</strain>
    </source>
</reference>
<dbReference type="GO" id="GO:0012505">
    <property type="term" value="C:endomembrane system"/>
    <property type="evidence" value="ECO:0007669"/>
    <property type="project" value="UniProtKB-SubCell"/>
</dbReference>
<feature type="transmembrane region" description="Helical" evidence="5">
    <location>
        <begin position="44"/>
        <end position="63"/>
    </location>
</feature>
<comment type="subcellular location">
    <subcellularLocation>
        <location evidence="5">Cell membrane</location>
        <topology evidence="5">Multi-pass membrane protein</topology>
    </subcellularLocation>
    <subcellularLocation>
        <location evidence="1">Endomembrane system</location>
        <topology evidence="1">Multi-pass membrane protein</topology>
    </subcellularLocation>
    <subcellularLocation>
        <location evidence="6">Membrane</location>
        <topology evidence="6">Multi-pass membrane protein</topology>
    </subcellularLocation>
</comment>
<dbReference type="GO" id="GO:0048038">
    <property type="term" value="F:quinone binding"/>
    <property type="evidence" value="ECO:0007669"/>
    <property type="project" value="UniProtKB-KW"/>
</dbReference>
<dbReference type="EMBL" id="CP021416">
    <property type="protein sequence ID" value="ARU47367.1"/>
    <property type="molecule type" value="Genomic_DNA"/>
</dbReference>
<feature type="transmembrane region" description="Helical" evidence="5">
    <location>
        <begin position="304"/>
        <end position="325"/>
    </location>
</feature>
<feature type="transmembrane region" description="Helical" evidence="5">
    <location>
        <begin position="165"/>
        <end position="186"/>
    </location>
</feature>
<feature type="transmembrane region" description="Helical" evidence="5">
    <location>
        <begin position="206"/>
        <end position="225"/>
    </location>
</feature>
<dbReference type="GO" id="GO:0042773">
    <property type="term" value="P:ATP synthesis coupled electron transport"/>
    <property type="evidence" value="ECO:0007669"/>
    <property type="project" value="InterPro"/>
</dbReference>
<dbReference type="HAMAP" id="MF_00445">
    <property type="entry name" value="NDH1_NuoN_1"/>
    <property type="match status" value="1"/>
</dbReference>
<dbReference type="RefSeq" id="WP_087437473.1">
    <property type="nucleotide sequence ID" value="NZ_CP021416.1"/>
</dbReference>
<keyword evidence="5" id="KW-1003">Cell membrane</keyword>
<keyword evidence="5" id="KW-1278">Translocase</keyword>
<protein>
    <recommendedName>
        <fullName evidence="5">NADH-quinone oxidoreductase subunit N</fullName>
        <ecNumber evidence="5">7.1.1.-</ecNumber>
    </recommendedName>
    <alternativeName>
        <fullName evidence="5">NADH dehydrogenase I subunit N</fullName>
    </alternativeName>
    <alternativeName>
        <fullName evidence="5">NDH-1 subunit N</fullName>
    </alternativeName>
</protein>
<comment type="similarity">
    <text evidence="5">Belongs to the complex I subunit 2 family.</text>
</comment>
<feature type="transmembrane region" description="Helical" evidence="5">
    <location>
        <begin position="109"/>
        <end position="127"/>
    </location>
</feature>
<evidence type="ECO:0000313" key="8">
    <source>
        <dbReference type="EMBL" id="ARU47367.1"/>
    </source>
</evidence>
<name>A0A1Y0HGZ4_9BACT</name>
<dbReference type="NCBIfam" id="NF004444">
    <property type="entry name" value="PRK05777.2-2"/>
    <property type="match status" value="1"/>
</dbReference>
<dbReference type="AlphaFoldDB" id="A0A1Y0HGZ4"/>
<proteinExistence type="inferred from homology"/>
<keyword evidence="5" id="KW-0830">Ubiquinone</keyword>
<dbReference type="Proteomes" id="UP000196005">
    <property type="component" value="Chromosome"/>
</dbReference>
<dbReference type="Pfam" id="PF00361">
    <property type="entry name" value="Proton_antipo_M"/>
    <property type="match status" value="1"/>
</dbReference>
<keyword evidence="4 5" id="KW-0472">Membrane</keyword>
<sequence>MLEPISIDMASLNLPALLPMAILTIGALAVICIDLAVKGLNRSFLTMFTILFIILDCGAVLGYNGPARGFFDVMLVDGISIIAQVIILVASAFFLPLSLSHRHFKEFRMAEFYALFMFMIVGFQFMVVSDNLILIFIGLETSSLALYTLIAMHNRAKVFEAAIKYFTMGALAASFYGVSALIFYALTGSVEINQIEKILMQREFEPLIGVLAATVFMLGALGFKLSLVPSHTWTPDVYEGSSAPLAGYMSVVPKIAGFVVAIRLFEMLVSSGVVWLENILYITVVLTMTLANLTALVQDDVKRMLAFSSISHAGFMMAAILIGTTQANTALFLYWILFMFTNLGAFTMLWIVRHPKNLWDERYQHPYAKFSGLVKIMPTTATIMGIFMFALAGMPPFSVFWGKLYLISAAINSEYISLAIIIVLNSAIAIYYYMKLVIYMFLKDPDPVRADAALYATNASTPLKVIVGVAAIITMFAIVFVEPLLIIITKYVTASGF</sequence>
<evidence type="ECO:0000256" key="5">
    <source>
        <dbReference type="HAMAP-Rule" id="MF_00445"/>
    </source>
</evidence>
<feature type="transmembrane region" description="Helical" evidence="5">
    <location>
        <begin position="465"/>
        <end position="488"/>
    </location>
</feature>
<dbReference type="KEGG" id="suls:Sdiek1_0184"/>
<feature type="transmembrane region" description="Helical" evidence="5">
    <location>
        <begin position="245"/>
        <end position="266"/>
    </location>
</feature>
<feature type="transmembrane region" description="Helical" evidence="5">
    <location>
        <begin position="278"/>
        <end position="297"/>
    </location>
</feature>
<evidence type="ECO:0000256" key="1">
    <source>
        <dbReference type="ARBA" id="ARBA00004127"/>
    </source>
</evidence>
<feature type="transmembrane region" description="Helical" evidence="5">
    <location>
        <begin position="75"/>
        <end position="97"/>
    </location>
</feature>
<dbReference type="GO" id="GO:0050136">
    <property type="term" value="F:NADH dehydrogenase (quinone) (non-electrogenic) activity"/>
    <property type="evidence" value="ECO:0007669"/>
    <property type="project" value="UniProtKB-UniRule"/>
</dbReference>
<feature type="transmembrane region" description="Helical" evidence="5">
    <location>
        <begin position="331"/>
        <end position="352"/>
    </location>
</feature>
<dbReference type="NCBIfam" id="TIGR01770">
    <property type="entry name" value="NDH_I_N"/>
    <property type="match status" value="1"/>
</dbReference>
<dbReference type="GO" id="GO:0008137">
    <property type="term" value="F:NADH dehydrogenase (ubiquinone) activity"/>
    <property type="evidence" value="ECO:0007669"/>
    <property type="project" value="InterPro"/>
</dbReference>
<comment type="catalytic activity">
    <reaction evidence="5">
        <text>a quinone + NADH + 5 H(+)(in) = a quinol + NAD(+) + 4 H(+)(out)</text>
        <dbReference type="Rhea" id="RHEA:57888"/>
        <dbReference type="ChEBI" id="CHEBI:15378"/>
        <dbReference type="ChEBI" id="CHEBI:24646"/>
        <dbReference type="ChEBI" id="CHEBI:57540"/>
        <dbReference type="ChEBI" id="CHEBI:57945"/>
        <dbReference type="ChEBI" id="CHEBI:132124"/>
    </reaction>
</comment>
<dbReference type="PANTHER" id="PTHR22773">
    <property type="entry name" value="NADH DEHYDROGENASE"/>
    <property type="match status" value="1"/>
</dbReference>
<keyword evidence="9" id="KW-1185">Reference proteome</keyword>
<comment type="function">
    <text evidence="5">NDH-1 shuttles electrons from NADH, via FMN and iron-sulfur (Fe-S) centers, to quinones in the respiratory chain. The immediate electron acceptor for the enzyme in this species is believed to be ubiquinone. Couples the redox reaction to proton translocation (for every two electrons transferred, four hydrogen ions are translocated across the cytoplasmic membrane), and thus conserves the redox energy in a proton gradient.</text>
</comment>
<keyword evidence="5" id="KW-0520">NAD</keyword>
<keyword evidence="3 5" id="KW-1133">Transmembrane helix</keyword>
<dbReference type="InterPro" id="IPR010096">
    <property type="entry name" value="NADH-Q_OxRdtase_suN/2"/>
</dbReference>
<evidence type="ECO:0000313" key="9">
    <source>
        <dbReference type="Proteomes" id="UP000196005"/>
    </source>
</evidence>
<dbReference type="GO" id="GO:0005886">
    <property type="term" value="C:plasma membrane"/>
    <property type="evidence" value="ECO:0007669"/>
    <property type="project" value="UniProtKB-SubCell"/>
</dbReference>
<evidence type="ECO:0000256" key="2">
    <source>
        <dbReference type="ARBA" id="ARBA00022692"/>
    </source>
</evidence>
<gene>
    <name evidence="5" type="primary">nuoN</name>
    <name evidence="8" type="ORF">Sdiek1_0184</name>
</gene>
<evidence type="ECO:0000256" key="3">
    <source>
        <dbReference type="ARBA" id="ARBA00022989"/>
    </source>
</evidence>
<evidence type="ECO:0000256" key="6">
    <source>
        <dbReference type="RuleBase" id="RU000320"/>
    </source>
</evidence>
<keyword evidence="8" id="KW-0560">Oxidoreductase</keyword>
<feature type="transmembrane region" description="Helical" evidence="5">
    <location>
        <begin position="16"/>
        <end position="37"/>
    </location>
</feature>
<keyword evidence="5" id="KW-0874">Quinone</keyword>
<feature type="transmembrane region" description="Helical" evidence="5">
    <location>
        <begin position="373"/>
        <end position="395"/>
    </location>
</feature>
<evidence type="ECO:0000256" key="4">
    <source>
        <dbReference type="ARBA" id="ARBA00023136"/>
    </source>
</evidence>
<comment type="subunit">
    <text evidence="5">NDH-1 is composed of 14 different subunits. Subunits NuoA, H, J, K, L, M, N constitute the membrane sector of the complex.</text>
</comment>
<dbReference type="EC" id="7.1.1.-" evidence="5"/>